<dbReference type="EMBL" id="JAVDQN010000009">
    <property type="protein sequence ID" value="MDR6379571.1"/>
    <property type="molecule type" value="Genomic_DNA"/>
</dbReference>
<dbReference type="Proteomes" id="UP001185254">
    <property type="component" value="Unassembled WGS sequence"/>
</dbReference>
<protein>
    <submittedName>
        <fullName evidence="3">Polar amino acid transport system substrate-binding protein</fullName>
    </submittedName>
</protein>
<comment type="caution">
    <text evidence="3">The sequence shown here is derived from an EMBL/GenBank/DDBJ whole genome shotgun (WGS) entry which is preliminary data.</text>
</comment>
<keyword evidence="4" id="KW-1185">Reference proteome</keyword>
<sequence>MKIRIAYLEEPPFGWSGPNGPAMGADIDLATVVLRAIGATEIEHYLTTFSELLDGVATGRWDMNVPLFITPERAQQVAFSVPVWAMADGFLVRADNDKALDSYASVAERRDARLGIIAGQVQHESARAAGVSEDQIVVYQQQAEAIEAVRSGTVDAYASTALGNRILAERIGGSVLRAVEHRPVTGSVLEIPFGAFSFSKNSDDLRHAVDRELRSYLGSAAHREQMARFGFTHKEIDPVLSVG</sequence>
<name>A0ABU1L8N0_9BURK</name>
<evidence type="ECO:0000256" key="1">
    <source>
        <dbReference type="ARBA" id="ARBA00022729"/>
    </source>
</evidence>
<dbReference type="Gene3D" id="3.40.190.10">
    <property type="entry name" value="Periplasmic binding protein-like II"/>
    <property type="match status" value="2"/>
</dbReference>
<dbReference type="SUPFAM" id="SSF53850">
    <property type="entry name" value="Periplasmic binding protein-like II"/>
    <property type="match status" value="1"/>
</dbReference>
<gene>
    <name evidence="3" type="ORF">J2776_006296</name>
</gene>
<reference evidence="3 4" key="1">
    <citation type="submission" date="2023-07" db="EMBL/GenBank/DDBJ databases">
        <title>Sorghum-associated microbial communities from plants grown in Nebraska, USA.</title>
        <authorList>
            <person name="Schachtman D."/>
        </authorList>
    </citation>
    <scope>NUCLEOTIDE SEQUENCE [LARGE SCALE GENOMIC DNA]</scope>
    <source>
        <strain evidence="3 4">DS1039</strain>
    </source>
</reference>
<evidence type="ECO:0000313" key="3">
    <source>
        <dbReference type="EMBL" id="MDR6379571.1"/>
    </source>
</evidence>
<dbReference type="InterPro" id="IPR001638">
    <property type="entry name" value="Solute-binding_3/MltF_N"/>
</dbReference>
<evidence type="ECO:0000313" key="4">
    <source>
        <dbReference type="Proteomes" id="UP001185254"/>
    </source>
</evidence>
<organism evidence="3 4">
    <name type="scientific">Paraburkholderia caledonica</name>
    <dbReference type="NCBI Taxonomy" id="134536"/>
    <lineage>
        <taxon>Bacteria</taxon>
        <taxon>Pseudomonadati</taxon>
        <taxon>Pseudomonadota</taxon>
        <taxon>Betaproteobacteria</taxon>
        <taxon>Burkholderiales</taxon>
        <taxon>Burkholderiaceae</taxon>
        <taxon>Paraburkholderia</taxon>
    </lineage>
</organism>
<dbReference type="PANTHER" id="PTHR35936:SF17">
    <property type="entry name" value="ARGININE-BINDING EXTRACELLULAR PROTEIN ARTP"/>
    <property type="match status" value="1"/>
</dbReference>
<proteinExistence type="predicted"/>
<feature type="domain" description="Solute-binding protein family 3/N-terminal" evidence="2">
    <location>
        <begin position="2"/>
        <end position="220"/>
    </location>
</feature>
<evidence type="ECO:0000259" key="2">
    <source>
        <dbReference type="SMART" id="SM00062"/>
    </source>
</evidence>
<dbReference type="SMART" id="SM00062">
    <property type="entry name" value="PBPb"/>
    <property type="match status" value="1"/>
</dbReference>
<accession>A0ABU1L8N0</accession>
<dbReference type="PANTHER" id="PTHR35936">
    <property type="entry name" value="MEMBRANE-BOUND LYTIC MUREIN TRANSGLYCOSYLASE F"/>
    <property type="match status" value="1"/>
</dbReference>
<dbReference type="Pfam" id="PF00497">
    <property type="entry name" value="SBP_bac_3"/>
    <property type="match status" value="1"/>
</dbReference>
<keyword evidence="1" id="KW-0732">Signal</keyword>
<dbReference type="RefSeq" id="WP_310072033.1">
    <property type="nucleotide sequence ID" value="NZ_JAVDQN010000009.1"/>
</dbReference>